<dbReference type="EC" id="4.2.1.19" evidence="6"/>
<evidence type="ECO:0000256" key="2">
    <source>
        <dbReference type="ARBA" id="ARBA00016664"/>
    </source>
</evidence>
<dbReference type="FunFam" id="3.30.230.40:FF:000003">
    <property type="entry name" value="Imidazoleglycerol-phosphate dehydratase HisB"/>
    <property type="match status" value="1"/>
</dbReference>
<evidence type="ECO:0000256" key="5">
    <source>
        <dbReference type="ARBA" id="ARBA00023239"/>
    </source>
</evidence>
<dbReference type="AlphaFoldDB" id="A0A366MDR6"/>
<dbReference type="InterPro" id="IPR020568">
    <property type="entry name" value="Ribosomal_Su5_D2-typ_SF"/>
</dbReference>
<dbReference type="InterPro" id="IPR020565">
    <property type="entry name" value="ImidazoleglycerP_deHydtase_CS"/>
</dbReference>
<dbReference type="SUPFAM" id="SSF54211">
    <property type="entry name" value="Ribosomal protein S5 domain 2-like"/>
    <property type="match status" value="2"/>
</dbReference>
<evidence type="ECO:0000256" key="6">
    <source>
        <dbReference type="HAMAP-Rule" id="MF_00076"/>
    </source>
</evidence>
<dbReference type="GO" id="GO:0000105">
    <property type="term" value="P:L-histidine biosynthetic process"/>
    <property type="evidence" value="ECO:0007669"/>
    <property type="project" value="UniProtKB-UniRule"/>
</dbReference>
<keyword evidence="8" id="KW-1185">Reference proteome</keyword>
<evidence type="ECO:0000313" key="7">
    <source>
        <dbReference type="EMBL" id="RBQ24398.1"/>
    </source>
</evidence>
<dbReference type="Pfam" id="PF00475">
    <property type="entry name" value="IGPD"/>
    <property type="match status" value="1"/>
</dbReference>
<dbReference type="UniPathway" id="UPA00031">
    <property type="reaction ID" value="UER00011"/>
</dbReference>
<evidence type="ECO:0000313" key="8">
    <source>
        <dbReference type="Proteomes" id="UP000253099"/>
    </source>
</evidence>
<evidence type="ECO:0000256" key="1">
    <source>
        <dbReference type="ARBA" id="ARBA00005047"/>
    </source>
</evidence>
<gene>
    <name evidence="6 7" type="primary">hisB</name>
    <name evidence="7" type="ORF">ALNOE001_02110</name>
</gene>
<comment type="similarity">
    <text evidence="6">Belongs to the imidazoleglycerol-phosphate dehydratase family.</text>
</comment>
<dbReference type="GO" id="GO:0005737">
    <property type="term" value="C:cytoplasm"/>
    <property type="evidence" value="ECO:0007669"/>
    <property type="project" value="UniProtKB-SubCell"/>
</dbReference>
<protein>
    <recommendedName>
        <fullName evidence="2 6">Imidazoleglycerol-phosphate dehydratase</fullName>
        <shortName evidence="6">IGPD</shortName>
        <ecNumber evidence="6">4.2.1.19</ecNumber>
    </recommendedName>
</protein>
<keyword evidence="5 6" id="KW-0456">Lyase</keyword>
<organism evidence="7 8">
    <name type="scientific">Candidatus Methanobinarius endosymbioticus</name>
    <dbReference type="NCBI Taxonomy" id="2006182"/>
    <lineage>
        <taxon>Archaea</taxon>
        <taxon>Methanobacteriati</taxon>
        <taxon>Methanobacteriota</taxon>
        <taxon>Methanomada group</taxon>
        <taxon>Methanobacteria</taxon>
        <taxon>Methanobacteriales</taxon>
        <taxon>Methanobacteriaceae</taxon>
        <taxon>Candidatus Methanobinarius</taxon>
    </lineage>
</organism>
<dbReference type="PROSITE" id="PS00954">
    <property type="entry name" value="IGP_DEHYDRATASE_1"/>
    <property type="match status" value="1"/>
</dbReference>
<evidence type="ECO:0000256" key="4">
    <source>
        <dbReference type="ARBA" id="ARBA00023102"/>
    </source>
</evidence>
<dbReference type="PANTHER" id="PTHR23133:SF2">
    <property type="entry name" value="IMIDAZOLEGLYCEROL-PHOSPHATE DEHYDRATASE"/>
    <property type="match status" value="1"/>
</dbReference>
<keyword evidence="3 6" id="KW-0028">Amino-acid biosynthesis</keyword>
<comment type="subcellular location">
    <subcellularLocation>
        <location evidence="6">Cytoplasm</location>
    </subcellularLocation>
</comment>
<dbReference type="PANTHER" id="PTHR23133">
    <property type="entry name" value="IMIDAZOLEGLYCEROL-PHOSPHATE DEHYDRATASE HIS7"/>
    <property type="match status" value="1"/>
</dbReference>
<dbReference type="InterPro" id="IPR000807">
    <property type="entry name" value="ImidazoleglycerolP_deHydtase"/>
</dbReference>
<dbReference type="Proteomes" id="UP000253099">
    <property type="component" value="Unassembled WGS sequence"/>
</dbReference>
<dbReference type="NCBIfam" id="NF002114">
    <property type="entry name" value="PRK00951.2-4"/>
    <property type="match status" value="1"/>
</dbReference>
<keyword evidence="6" id="KW-0963">Cytoplasm</keyword>
<keyword evidence="4 6" id="KW-0368">Histidine biosynthesis</keyword>
<sequence length="194" mass="21399">MEKIRTAKVSRKTSETDIKILIDLNGNGIYNINTGINFFNHMLESFSKHSLIDLDIEAVSDIDIDDHHTVEDIGILLGEAFLEAIGKKVGIRRMSHAIVPMDDSLATLAIDMSGRGYLRADFSFNNDKIGDMTSDTIIHFFESFTSSGKVNLNISAEGSNDHHKAEAIFKAFAKALKDACEIEHDSIPSTKGII</sequence>
<comment type="caution">
    <text evidence="7">The sequence shown here is derived from an EMBL/GenBank/DDBJ whole genome shotgun (WGS) entry which is preliminary data.</text>
</comment>
<evidence type="ECO:0000256" key="3">
    <source>
        <dbReference type="ARBA" id="ARBA00022605"/>
    </source>
</evidence>
<dbReference type="InterPro" id="IPR038494">
    <property type="entry name" value="IGPD_sf"/>
</dbReference>
<name>A0A366MDR6_9EURY</name>
<dbReference type="HAMAP" id="MF_00076">
    <property type="entry name" value="HisB"/>
    <property type="match status" value="1"/>
</dbReference>
<proteinExistence type="inferred from homology"/>
<dbReference type="Gene3D" id="3.30.230.40">
    <property type="entry name" value="Imidazole glycerol phosphate dehydratase, domain 1"/>
    <property type="match status" value="2"/>
</dbReference>
<dbReference type="EMBL" id="NIZT01000004">
    <property type="protein sequence ID" value="RBQ24398.1"/>
    <property type="molecule type" value="Genomic_DNA"/>
</dbReference>
<reference evidence="7 8" key="1">
    <citation type="submission" date="2018-06" db="EMBL/GenBank/DDBJ databases">
        <title>Genomic insight into two independent archaeal endosymbiosis events.</title>
        <authorList>
            <person name="Lind A.E."/>
            <person name="Lewis W.H."/>
            <person name="Spang A."/>
            <person name="Guy L."/>
            <person name="Embley M.T."/>
            <person name="Ettema T.J.G."/>
        </authorList>
    </citation>
    <scope>NUCLEOTIDE SEQUENCE [LARGE SCALE GENOMIC DNA]</scope>
    <source>
        <strain evidence="7">NOE</strain>
    </source>
</reference>
<comment type="pathway">
    <text evidence="1 6">Amino-acid biosynthesis; L-histidine biosynthesis; L-histidine from 5-phospho-alpha-D-ribose 1-diphosphate: step 6/9.</text>
</comment>
<accession>A0A366MDR6</accession>
<dbReference type="NCBIfam" id="NF002111">
    <property type="entry name" value="PRK00951.2-1"/>
    <property type="match status" value="1"/>
</dbReference>
<dbReference type="PROSITE" id="PS00955">
    <property type="entry name" value="IGP_DEHYDRATASE_2"/>
    <property type="match status" value="1"/>
</dbReference>
<dbReference type="FunFam" id="3.30.230.40:FF:000001">
    <property type="entry name" value="Imidazoleglycerol-phosphate dehydratase HisB"/>
    <property type="match status" value="1"/>
</dbReference>
<dbReference type="GO" id="GO:0004424">
    <property type="term" value="F:imidazoleglycerol-phosphate dehydratase activity"/>
    <property type="evidence" value="ECO:0007669"/>
    <property type="project" value="UniProtKB-UniRule"/>
</dbReference>
<comment type="catalytic activity">
    <reaction evidence="6">
        <text>D-erythro-1-(imidazol-4-yl)glycerol 3-phosphate = 3-(imidazol-4-yl)-2-oxopropyl phosphate + H2O</text>
        <dbReference type="Rhea" id="RHEA:11040"/>
        <dbReference type="ChEBI" id="CHEBI:15377"/>
        <dbReference type="ChEBI" id="CHEBI:57766"/>
        <dbReference type="ChEBI" id="CHEBI:58278"/>
        <dbReference type="EC" id="4.2.1.19"/>
    </reaction>
</comment>
<dbReference type="CDD" id="cd07914">
    <property type="entry name" value="IGPD"/>
    <property type="match status" value="1"/>
</dbReference>